<dbReference type="GO" id="GO:0003676">
    <property type="term" value="F:nucleic acid binding"/>
    <property type="evidence" value="ECO:0007669"/>
    <property type="project" value="InterPro"/>
</dbReference>
<evidence type="ECO:0000313" key="2">
    <source>
        <dbReference type="EMBL" id="KAA0063445.1"/>
    </source>
</evidence>
<organism evidence="2 4">
    <name type="scientific">Cucumis melo var. makuwa</name>
    <name type="common">Oriental melon</name>
    <dbReference type="NCBI Taxonomy" id="1194695"/>
    <lineage>
        <taxon>Eukaryota</taxon>
        <taxon>Viridiplantae</taxon>
        <taxon>Streptophyta</taxon>
        <taxon>Embryophyta</taxon>
        <taxon>Tracheophyta</taxon>
        <taxon>Spermatophyta</taxon>
        <taxon>Magnoliopsida</taxon>
        <taxon>eudicotyledons</taxon>
        <taxon>Gunneridae</taxon>
        <taxon>Pentapetalae</taxon>
        <taxon>rosids</taxon>
        <taxon>fabids</taxon>
        <taxon>Cucurbitales</taxon>
        <taxon>Cucurbitaceae</taxon>
        <taxon>Benincaseae</taxon>
        <taxon>Cucumis</taxon>
    </lineage>
</organism>
<dbReference type="EMBL" id="SSTE01002667">
    <property type="protein sequence ID" value="KAA0063445.1"/>
    <property type="molecule type" value="Genomic_DNA"/>
</dbReference>
<dbReference type="SUPFAM" id="SSF53098">
    <property type="entry name" value="Ribonuclease H-like"/>
    <property type="match status" value="1"/>
</dbReference>
<evidence type="ECO:0000313" key="4">
    <source>
        <dbReference type="Proteomes" id="UP000321393"/>
    </source>
</evidence>
<sequence>MHWSMLSLQREQGKNIVRFRSDRGKDIKNEELDSFCEAEGLHHKYSIPLTPQQNEAVERKNRTLQEMA</sequence>
<comment type="caution">
    <text evidence="2">The sequence shown here is derived from an EMBL/GenBank/DDBJ whole genome shotgun (WGS) entry which is preliminary data.</text>
</comment>
<evidence type="ECO:0000313" key="3">
    <source>
        <dbReference type="EMBL" id="TYJ95784.1"/>
    </source>
</evidence>
<feature type="domain" description="Integrase catalytic" evidence="1">
    <location>
        <begin position="1"/>
        <end position="68"/>
    </location>
</feature>
<dbReference type="Proteomes" id="UP000321947">
    <property type="component" value="Unassembled WGS sequence"/>
</dbReference>
<dbReference type="InterPro" id="IPR039537">
    <property type="entry name" value="Retrotran_Ty1/copia-like"/>
</dbReference>
<gene>
    <name evidence="3" type="ORF">E5676_scaffold110G00510</name>
    <name evidence="2" type="ORF">E6C27_scaffold977G00250</name>
</gene>
<reference evidence="4 5" key="1">
    <citation type="submission" date="2019-08" db="EMBL/GenBank/DDBJ databases">
        <title>Draft genome sequences of two oriental melons (Cucumis melo L. var makuwa).</title>
        <authorList>
            <person name="Kwon S.-Y."/>
        </authorList>
    </citation>
    <scope>NUCLEOTIDE SEQUENCE [LARGE SCALE GENOMIC DNA]</scope>
    <source>
        <strain evidence="5">cv. Chang Bougi</strain>
        <strain evidence="4">cv. SW 3</strain>
        <tissue evidence="2">Leaf</tissue>
    </source>
</reference>
<dbReference type="PANTHER" id="PTHR42648">
    <property type="entry name" value="TRANSPOSASE, PUTATIVE-RELATED"/>
    <property type="match status" value="1"/>
</dbReference>
<dbReference type="InterPro" id="IPR012337">
    <property type="entry name" value="RNaseH-like_sf"/>
</dbReference>
<accession>A0A5A7VC21</accession>
<evidence type="ECO:0000313" key="5">
    <source>
        <dbReference type="Proteomes" id="UP000321947"/>
    </source>
</evidence>
<dbReference type="GO" id="GO:0015074">
    <property type="term" value="P:DNA integration"/>
    <property type="evidence" value="ECO:0007669"/>
    <property type="project" value="InterPro"/>
</dbReference>
<dbReference type="PANTHER" id="PTHR42648:SF21">
    <property type="entry name" value="CYSTEINE-RICH RLK (RECEPTOR-LIKE PROTEIN KINASE) 8"/>
    <property type="match status" value="1"/>
</dbReference>
<dbReference type="InterPro" id="IPR001584">
    <property type="entry name" value="Integrase_cat-core"/>
</dbReference>
<dbReference type="InterPro" id="IPR036397">
    <property type="entry name" value="RNaseH_sf"/>
</dbReference>
<evidence type="ECO:0000259" key="1">
    <source>
        <dbReference type="PROSITE" id="PS50994"/>
    </source>
</evidence>
<dbReference type="Proteomes" id="UP000321393">
    <property type="component" value="Unassembled WGS sequence"/>
</dbReference>
<dbReference type="OrthoDB" id="1751476at2759"/>
<protein>
    <submittedName>
        <fullName evidence="2">Gag/pol polyprotein</fullName>
    </submittedName>
</protein>
<dbReference type="Gene3D" id="3.30.420.10">
    <property type="entry name" value="Ribonuclease H-like superfamily/Ribonuclease H"/>
    <property type="match status" value="1"/>
</dbReference>
<dbReference type="AlphaFoldDB" id="A0A5A7VC21"/>
<name>A0A5A7VC21_CUCMM</name>
<dbReference type="PROSITE" id="PS50994">
    <property type="entry name" value="INTEGRASE"/>
    <property type="match status" value="1"/>
</dbReference>
<dbReference type="EMBL" id="SSTD01020080">
    <property type="protein sequence ID" value="TYJ95784.1"/>
    <property type="molecule type" value="Genomic_DNA"/>
</dbReference>
<proteinExistence type="predicted"/>